<dbReference type="PANTHER" id="PTHR48111">
    <property type="entry name" value="REGULATOR OF RPOS"/>
    <property type="match status" value="1"/>
</dbReference>
<dbReference type="PROSITE" id="PS51755">
    <property type="entry name" value="OMPR_PHOB"/>
    <property type="match status" value="1"/>
</dbReference>
<dbReference type="Pfam" id="PF00072">
    <property type="entry name" value="Response_reg"/>
    <property type="match status" value="1"/>
</dbReference>
<feature type="DNA-binding region" description="OmpR/PhoB-type" evidence="5">
    <location>
        <begin position="127"/>
        <end position="224"/>
    </location>
</feature>
<evidence type="ECO:0000256" key="4">
    <source>
        <dbReference type="PROSITE-ProRule" id="PRU00169"/>
    </source>
</evidence>
<keyword evidence="4" id="KW-0597">Phosphoprotein</keyword>
<dbReference type="PANTHER" id="PTHR48111:SF43">
    <property type="entry name" value="STAGE 0 SPORULATION PROTEIN A HOMOLOG"/>
    <property type="match status" value="1"/>
</dbReference>
<dbReference type="InterPro" id="IPR001867">
    <property type="entry name" value="OmpR/PhoB-type_DNA-bd"/>
</dbReference>
<evidence type="ECO:0000313" key="8">
    <source>
        <dbReference type="EMBL" id="MCR2044095.1"/>
    </source>
</evidence>
<evidence type="ECO:0000259" key="6">
    <source>
        <dbReference type="PROSITE" id="PS50110"/>
    </source>
</evidence>
<keyword evidence="3" id="KW-0804">Transcription</keyword>
<sequence>MKVKIAIVEDDISICEELEIILRNELYDVFIVREFDSVPQQIKGENPDLILLDLALPGIDGLQICKEIRKESEVPIIFITGQNSSMNELMCMTMGGDDFIAKPYEAPILLARIKAVLKRTSAAKEDSSILYRDGVKLNILSATMGYKNNSIDLTHNELKILHYLFLKQGEYVSREDLMDFLWNNSVFIDDNTLSVHVSRIRKKLKEIHAPEIIQTKRSLGYRCG</sequence>
<keyword evidence="9" id="KW-1185">Reference proteome</keyword>
<evidence type="ECO:0000259" key="7">
    <source>
        <dbReference type="PROSITE" id="PS51755"/>
    </source>
</evidence>
<keyword evidence="1" id="KW-0805">Transcription regulation</keyword>
<dbReference type="PROSITE" id="PS50110">
    <property type="entry name" value="RESPONSE_REGULATORY"/>
    <property type="match status" value="1"/>
</dbReference>
<organism evidence="8 9">
    <name type="scientific">Anaerosalibacter massiliensis</name>
    <dbReference type="NCBI Taxonomy" id="1347392"/>
    <lineage>
        <taxon>Bacteria</taxon>
        <taxon>Bacillati</taxon>
        <taxon>Bacillota</taxon>
        <taxon>Tissierellia</taxon>
        <taxon>Tissierellales</taxon>
        <taxon>Sporanaerobacteraceae</taxon>
        <taxon>Anaerosalibacter</taxon>
    </lineage>
</organism>
<dbReference type="Gene3D" id="1.10.10.10">
    <property type="entry name" value="Winged helix-like DNA-binding domain superfamily/Winged helix DNA-binding domain"/>
    <property type="match status" value="1"/>
</dbReference>
<feature type="domain" description="OmpR/PhoB-type" evidence="7">
    <location>
        <begin position="127"/>
        <end position="224"/>
    </location>
</feature>
<evidence type="ECO:0000256" key="1">
    <source>
        <dbReference type="ARBA" id="ARBA00023015"/>
    </source>
</evidence>
<evidence type="ECO:0000256" key="2">
    <source>
        <dbReference type="ARBA" id="ARBA00023125"/>
    </source>
</evidence>
<name>A0A9X2MJ84_9FIRM</name>
<dbReference type="GO" id="GO:0000156">
    <property type="term" value="F:phosphorelay response regulator activity"/>
    <property type="evidence" value="ECO:0007669"/>
    <property type="project" value="TreeGrafter"/>
</dbReference>
<dbReference type="Proteomes" id="UP001142078">
    <property type="component" value="Unassembled WGS sequence"/>
</dbReference>
<dbReference type="GO" id="GO:0005829">
    <property type="term" value="C:cytosol"/>
    <property type="evidence" value="ECO:0007669"/>
    <property type="project" value="TreeGrafter"/>
</dbReference>
<dbReference type="InterPro" id="IPR001789">
    <property type="entry name" value="Sig_transdc_resp-reg_receiver"/>
</dbReference>
<proteinExistence type="predicted"/>
<feature type="modified residue" description="4-aspartylphosphate" evidence="4">
    <location>
        <position position="53"/>
    </location>
</feature>
<dbReference type="GO" id="GO:0000976">
    <property type="term" value="F:transcription cis-regulatory region binding"/>
    <property type="evidence" value="ECO:0007669"/>
    <property type="project" value="TreeGrafter"/>
</dbReference>
<dbReference type="SMART" id="SM00862">
    <property type="entry name" value="Trans_reg_C"/>
    <property type="match status" value="1"/>
</dbReference>
<gene>
    <name evidence="8" type="ORF">NSA23_08180</name>
</gene>
<evidence type="ECO:0000256" key="3">
    <source>
        <dbReference type="ARBA" id="ARBA00023163"/>
    </source>
</evidence>
<accession>A0A9X2MJ84</accession>
<dbReference type="Gene3D" id="3.40.50.2300">
    <property type="match status" value="1"/>
</dbReference>
<dbReference type="CDD" id="cd00383">
    <property type="entry name" value="trans_reg_C"/>
    <property type="match status" value="1"/>
</dbReference>
<dbReference type="Pfam" id="PF00486">
    <property type="entry name" value="Trans_reg_C"/>
    <property type="match status" value="1"/>
</dbReference>
<dbReference type="InterPro" id="IPR011006">
    <property type="entry name" value="CheY-like_superfamily"/>
</dbReference>
<dbReference type="GO" id="GO:0032993">
    <property type="term" value="C:protein-DNA complex"/>
    <property type="evidence" value="ECO:0007669"/>
    <property type="project" value="TreeGrafter"/>
</dbReference>
<evidence type="ECO:0000313" key="9">
    <source>
        <dbReference type="Proteomes" id="UP001142078"/>
    </source>
</evidence>
<comment type="caution">
    <text evidence="8">The sequence shown here is derived from an EMBL/GenBank/DDBJ whole genome shotgun (WGS) entry which is preliminary data.</text>
</comment>
<dbReference type="SUPFAM" id="SSF52172">
    <property type="entry name" value="CheY-like"/>
    <property type="match status" value="1"/>
</dbReference>
<dbReference type="SMART" id="SM00448">
    <property type="entry name" value="REC"/>
    <property type="match status" value="1"/>
</dbReference>
<evidence type="ECO:0000256" key="5">
    <source>
        <dbReference type="PROSITE-ProRule" id="PRU01091"/>
    </source>
</evidence>
<dbReference type="EMBL" id="JANJZL010000004">
    <property type="protein sequence ID" value="MCR2044095.1"/>
    <property type="molecule type" value="Genomic_DNA"/>
</dbReference>
<reference evidence="8" key="1">
    <citation type="submission" date="2022-07" db="EMBL/GenBank/DDBJ databases">
        <title>Enhanced cultured diversity of the mouse gut microbiota enables custom-made synthetic communities.</title>
        <authorList>
            <person name="Afrizal A."/>
        </authorList>
    </citation>
    <scope>NUCLEOTIDE SEQUENCE</scope>
    <source>
        <strain evidence="8">DSM 29482</strain>
    </source>
</reference>
<dbReference type="InterPro" id="IPR039420">
    <property type="entry name" value="WalR-like"/>
</dbReference>
<dbReference type="GO" id="GO:0006355">
    <property type="term" value="P:regulation of DNA-templated transcription"/>
    <property type="evidence" value="ECO:0007669"/>
    <property type="project" value="InterPro"/>
</dbReference>
<protein>
    <submittedName>
        <fullName evidence="8">Response regulator transcription factor</fullName>
    </submittedName>
</protein>
<dbReference type="InterPro" id="IPR036388">
    <property type="entry name" value="WH-like_DNA-bd_sf"/>
</dbReference>
<keyword evidence="2 5" id="KW-0238">DNA-binding</keyword>
<dbReference type="AlphaFoldDB" id="A0A9X2MJ84"/>
<feature type="domain" description="Response regulatory" evidence="6">
    <location>
        <begin position="4"/>
        <end position="117"/>
    </location>
</feature>
<dbReference type="RefSeq" id="WP_042682911.1">
    <property type="nucleotide sequence ID" value="NZ_CABKTM010000049.1"/>
</dbReference>
<dbReference type="OrthoDB" id="9790442at2"/>